<evidence type="ECO:0000313" key="4">
    <source>
        <dbReference type="RefSeq" id="XP_019624892.1"/>
    </source>
</evidence>
<feature type="region of interest" description="Disordered" evidence="1">
    <location>
        <begin position="296"/>
        <end position="341"/>
    </location>
</feature>
<name>A0A6P4Z1F4_BRABE</name>
<dbReference type="KEGG" id="bbel:109470395"/>
<gene>
    <name evidence="4" type="primary">LOC109470395</name>
</gene>
<evidence type="ECO:0000313" key="3">
    <source>
        <dbReference type="Proteomes" id="UP000515135"/>
    </source>
</evidence>
<accession>A0A6P4Z1F4</accession>
<dbReference type="InterPro" id="IPR046496">
    <property type="entry name" value="DUF6589"/>
</dbReference>
<feature type="compositionally biased region" description="Basic and acidic residues" evidence="1">
    <location>
        <begin position="54"/>
        <end position="68"/>
    </location>
</feature>
<evidence type="ECO:0000256" key="1">
    <source>
        <dbReference type="SAM" id="MobiDB-lite"/>
    </source>
</evidence>
<reference evidence="4" key="1">
    <citation type="submission" date="2025-08" db="UniProtKB">
        <authorList>
            <consortium name="RefSeq"/>
        </authorList>
    </citation>
    <scope>IDENTIFICATION</scope>
    <source>
        <tissue evidence="4">Gonad</tissue>
    </source>
</reference>
<dbReference type="RefSeq" id="XP_019624892.1">
    <property type="nucleotide sequence ID" value="XM_019769333.1"/>
</dbReference>
<proteinExistence type="predicted"/>
<feature type="region of interest" description="Disordered" evidence="1">
    <location>
        <begin position="759"/>
        <end position="779"/>
    </location>
</feature>
<sequence length="992" mass="113084">MKVSQQDETKSHRICQKCYRQLLRVRESVNVLEQWRRNEGELETTQQQTPKPSNKRDREPTPSKTPRDPKKRLLRTPQKASTPQPAKRSLSQVPARRSVTKVSVTYPSRPERPDNITCDDAVAGIVENLARGQWKTAARMIFTCENLAAEIKSQTLHQIETECKQLTAKSNDFILWKKTSHDLENFSFTQLYDDLGRLSPLLQSILQTVSQSKNHTCASASVALRGREPRLSAFSYYIDAVLQYGGAKKAVYTRLSKLGISTTQGNGRLKQQEMAKECGKGIRSLKRQMEEYKERQAQAEKEMAVDTGDTRGREEETHMQTGAAMPSPSTETPVPGDTRGREEETHMQTCAAMPSPSTETPVPMSHLNLSESDLHDLEVDFIERVTLNDADDAPPTEPTCNDPPPPPTYSIIFDNLDFYVHTHHQSQSNKNKSIHWSHHIGVPDRVSSHHLPNDAPIQPLPLFDIANSLPSPNTQACLRSEFIIIGSRILTRHVPAFRRFSPVIINHIPHQYSDVMSQPSTEFPLGLLFKNENVRGDLVDMLQYMQREYVPRTQNGVDSIFVGGDRLTEGNSRNAQWSFAEGECPEERLEGLLFQFLDWHAIVNLYQVHEKIFCRKKSARDHGTLYANMNKLGCSNAKKGPHAAYNPYKEVVHKDTCAMFIEATSNYFGTDILKDGDFIPQEIQNGTKEEQRTWLHEKVGHVVDTYVMNQDAQNLTNLYIGVNEESRPQRREKPCREPGCPRVFVYPKARITHERKEHGLDFGEPDHKEELTAKPPPCDYKKQHTEARLSFGLFLEDMQDAVKEGDGERLMRLYTVALLYYKAYGHTQYSYSVLLLTVQINSILSPQKAHSLTWNRFYNGKGGKGRNIPLDLHLEHLNNFLKSFLKGLGPNLTERSADRISKSLGTLKTLLKRTDEELGVASPSGYHHSANPTQDVHTLVEVIREADLFSHYPGRAFTAFPNFDRNLFAPLKYDKMWEWIKNSLKLWNNKYP</sequence>
<feature type="region of interest" description="Disordered" evidence="1">
    <location>
        <begin position="36"/>
        <end position="113"/>
    </location>
</feature>
<protein>
    <submittedName>
        <fullName evidence="4">Uncharacterized protein LOC109470395</fullName>
    </submittedName>
</protein>
<feature type="compositionally biased region" description="Polar residues" evidence="1">
    <location>
        <begin position="78"/>
        <end position="92"/>
    </location>
</feature>
<dbReference type="AlphaFoldDB" id="A0A6P4Z1F4"/>
<feature type="compositionally biased region" description="Basic and acidic residues" evidence="1">
    <location>
        <begin position="296"/>
        <end position="318"/>
    </location>
</feature>
<dbReference type="Proteomes" id="UP000515135">
    <property type="component" value="Unplaced"/>
</dbReference>
<feature type="compositionally biased region" description="Polar residues" evidence="1">
    <location>
        <begin position="43"/>
        <end position="52"/>
    </location>
</feature>
<organism evidence="3 4">
    <name type="scientific">Branchiostoma belcheri</name>
    <name type="common">Amphioxus</name>
    <dbReference type="NCBI Taxonomy" id="7741"/>
    <lineage>
        <taxon>Eukaryota</taxon>
        <taxon>Metazoa</taxon>
        <taxon>Chordata</taxon>
        <taxon>Cephalochordata</taxon>
        <taxon>Leptocardii</taxon>
        <taxon>Amphioxiformes</taxon>
        <taxon>Branchiostomatidae</taxon>
        <taxon>Branchiostoma</taxon>
    </lineage>
</organism>
<dbReference type="GeneID" id="109470395"/>
<dbReference type="Pfam" id="PF20231">
    <property type="entry name" value="DUF6589"/>
    <property type="match status" value="1"/>
</dbReference>
<evidence type="ECO:0000259" key="2">
    <source>
        <dbReference type="Pfam" id="PF20231"/>
    </source>
</evidence>
<feature type="compositionally biased region" description="Basic and acidic residues" evidence="1">
    <location>
        <begin position="759"/>
        <end position="772"/>
    </location>
</feature>
<keyword evidence="3" id="KW-1185">Reference proteome</keyword>
<dbReference type="OrthoDB" id="5952546at2759"/>
<feature type="domain" description="DUF6589" evidence="2">
    <location>
        <begin position="468"/>
        <end position="927"/>
    </location>
</feature>